<dbReference type="SUPFAM" id="SSF48403">
    <property type="entry name" value="Ankyrin repeat"/>
    <property type="match status" value="1"/>
</dbReference>
<dbReference type="PANTHER" id="PTHR24171:SF9">
    <property type="entry name" value="ANKYRIN REPEAT DOMAIN-CONTAINING PROTEIN 39"/>
    <property type="match status" value="1"/>
</dbReference>
<dbReference type="PROSITE" id="PS50088">
    <property type="entry name" value="ANK_REPEAT"/>
    <property type="match status" value="2"/>
</dbReference>
<feature type="non-terminal residue" evidence="3">
    <location>
        <position position="191"/>
    </location>
</feature>
<sequence length="191" mass="20389">MKNILIKTIAAVLCFTVTPSSFSQSFDFDLNSSDWEKPTGIWKYAEAGNLAKVQTQLDKGVDVNDEFNPFNLDLPGTTPLGFASGNGHVDVMALLIDSGADIEKYGGGSLKLAAAGGHTDAVKLLVNRGADVVAHGGKAALLAAANRHYETLKYFVDLDTGVDAINEIHSFYEKVTDEDKDIINVLTSPLG</sequence>
<dbReference type="Pfam" id="PF12796">
    <property type="entry name" value="Ank_2"/>
    <property type="match status" value="1"/>
</dbReference>
<dbReference type="PROSITE" id="PS50297">
    <property type="entry name" value="ANK_REP_REGION"/>
    <property type="match status" value="2"/>
</dbReference>
<dbReference type="Gene3D" id="1.25.40.20">
    <property type="entry name" value="Ankyrin repeat-containing domain"/>
    <property type="match status" value="1"/>
</dbReference>
<dbReference type="PANTHER" id="PTHR24171">
    <property type="entry name" value="ANKYRIN REPEAT DOMAIN-CONTAINING PROTEIN 39-RELATED"/>
    <property type="match status" value="1"/>
</dbReference>
<keyword evidence="2" id="KW-0040">ANK repeat</keyword>
<dbReference type="SMART" id="SM00248">
    <property type="entry name" value="ANK"/>
    <property type="match status" value="4"/>
</dbReference>
<keyword evidence="1" id="KW-0677">Repeat</keyword>
<accession>A0A382WZT1</accession>
<dbReference type="AlphaFoldDB" id="A0A382WZT1"/>
<dbReference type="EMBL" id="UINC01163690">
    <property type="protein sequence ID" value="SVD64134.1"/>
    <property type="molecule type" value="Genomic_DNA"/>
</dbReference>
<evidence type="ECO:0000256" key="2">
    <source>
        <dbReference type="ARBA" id="ARBA00023043"/>
    </source>
</evidence>
<gene>
    <name evidence="3" type="ORF">METZ01_LOCUS416988</name>
</gene>
<dbReference type="InterPro" id="IPR002110">
    <property type="entry name" value="Ankyrin_rpt"/>
</dbReference>
<evidence type="ECO:0000256" key="1">
    <source>
        <dbReference type="ARBA" id="ARBA00022737"/>
    </source>
</evidence>
<dbReference type="PRINTS" id="PR01415">
    <property type="entry name" value="ANKYRIN"/>
</dbReference>
<evidence type="ECO:0000313" key="3">
    <source>
        <dbReference type="EMBL" id="SVD64134.1"/>
    </source>
</evidence>
<reference evidence="3" key="1">
    <citation type="submission" date="2018-05" db="EMBL/GenBank/DDBJ databases">
        <authorList>
            <person name="Lanie J.A."/>
            <person name="Ng W.-L."/>
            <person name="Kazmierczak K.M."/>
            <person name="Andrzejewski T.M."/>
            <person name="Davidsen T.M."/>
            <person name="Wayne K.J."/>
            <person name="Tettelin H."/>
            <person name="Glass J.I."/>
            <person name="Rusch D."/>
            <person name="Podicherti R."/>
            <person name="Tsui H.-C.T."/>
            <person name="Winkler M.E."/>
        </authorList>
    </citation>
    <scope>NUCLEOTIDE SEQUENCE</scope>
</reference>
<organism evidence="3">
    <name type="scientific">marine metagenome</name>
    <dbReference type="NCBI Taxonomy" id="408172"/>
    <lineage>
        <taxon>unclassified sequences</taxon>
        <taxon>metagenomes</taxon>
        <taxon>ecological metagenomes</taxon>
    </lineage>
</organism>
<dbReference type="InterPro" id="IPR036770">
    <property type="entry name" value="Ankyrin_rpt-contain_sf"/>
</dbReference>
<name>A0A382WZT1_9ZZZZ</name>
<protein>
    <submittedName>
        <fullName evidence="3">Uncharacterized protein</fullName>
    </submittedName>
</protein>
<proteinExistence type="predicted"/>